<reference evidence="3" key="1">
    <citation type="journal article" date="2017" name="Genome Biol.">
        <title>Comparative genomics reveals high biological diversity and specific adaptations in the industrially and medically important fungal genus Aspergillus.</title>
        <authorList>
            <person name="de Vries R.P."/>
            <person name="Riley R."/>
            <person name="Wiebenga A."/>
            <person name="Aguilar-Osorio G."/>
            <person name="Amillis S."/>
            <person name="Uchima C.A."/>
            <person name="Anderluh G."/>
            <person name="Asadollahi M."/>
            <person name="Askin M."/>
            <person name="Barry K."/>
            <person name="Battaglia E."/>
            <person name="Bayram O."/>
            <person name="Benocci T."/>
            <person name="Braus-Stromeyer S.A."/>
            <person name="Caldana C."/>
            <person name="Canovas D."/>
            <person name="Cerqueira G.C."/>
            <person name="Chen F."/>
            <person name="Chen W."/>
            <person name="Choi C."/>
            <person name="Clum A."/>
            <person name="Dos Santos R.A."/>
            <person name="Damasio A.R."/>
            <person name="Diallinas G."/>
            <person name="Emri T."/>
            <person name="Fekete E."/>
            <person name="Flipphi M."/>
            <person name="Freyberg S."/>
            <person name="Gallo A."/>
            <person name="Gournas C."/>
            <person name="Habgood R."/>
            <person name="Hainaut M."/>
            <person name="Harispe M.L."/>
            <person name="Henrissat B."/>
            <person name="Hilden K.S."/>
            <person name="Hope R."/>
            <person name="Hossain A."/>
            <person name="Karabika E."/>
            <person name="Karaffa L."/>
            <person name="Karanyi Z."/>
            <person name="Krasevec N."/>
            <person name="Kuo A."/>
            <person name="Kusch H."/>
            <person name="LaButti K."/>
            <person name="Lagendijk E.L."/>
            <person name="Lapidus A."/>
            <person name="Levasseur A."/>
            <person name="Lindquist E."/>
            <person name="Lipzen A."/>
            <person name="Logrieco A.F."/>
            <person name="MacCabe A."/>
            <person name="Maekelae M.R."/>
            <person name="Malavazi I."/>
            <person name="Melin P."/>
            <person name="Meyer V."/>
            <person name="Mielnichuk N."/>
            <person name="Miskei M."/>
            <person name="Molnar A.P."/>
            <person name="Mule G."/>
            <person name="Ngan C.Y."/>
            <person name="Orejas M."/>
            <person name="Orosz E."/>
            <person name="Ouedraogo J.P."/>
            <person name="Overkamp K.M."/>
            <person name="Park H.-S."/>
            <person name="Perrone G."/>
            <person name="Piumi F."/>
            <person name="Punt P.J."/>
            <person name="Ram A.F."/>
            <person name="Ramon A."/>
            <person name="Rauscher S."/>
            <person name="Record E."/>
            <person name="Riano-Pachon D.M."/>
            <person name="Robert V."/>
            <person name="Roehrig J."/>
            <person name="Ruller R."/>
            <person name="Salamov A."/>
            <person name="Salih N.S."/>
            <person name="Samson R.A."/>
            <person name="Sandor E."/>
            <person name="Sanguinetti M."/>
            <person name="Schuetze T."/>
            <person name="Sepcic K."/>
            <person name="Shelest E."/>
            <person name="Sherlock G."/>
            <person name="Sophianopoulou V."/>
            <person name="Squina F.M."/>
            <person name="Sun H."/>
            <person name="Susca A."/>
            <person name="Todd R.B."/>
            <person name="Tsang A."/>
            <person name="Unkles S.E."/>
            <person name="van de Wiele N."/>
            <person name="van Rossen-Uffink D."/>
            <person name="Oliveira J.V."/>
            <person name="Vesth T.C."/>
            <person name="Visser J."/>
            <person name="Yu J.-H."/>
            <person name="Zhou M."/>
            <person name="Andersen M.R."/>
            <person name="Archer D.B."/>
            <person name="Baker S.E."/>
            <person name="Benoit I."/>
            <person name="Brakhage A.A."/>
            <person name="Braus G.H."/>
            <person name="Fischer R."/>
            <person name="Frisvad J.C."/>
            <person name="Goldman G.H."/>
            <person name="Houbraken J."/>
            <person name="Oakley B."/>
            <person name="Pocsi I."/>
            <person name="Scazzocchio C."/>
            <person name="Seiboth B."/>
            <person name="vanKuyk P.A."/>
            <person name="Wortman J."/>
            <person name="Dyer P.S."/>
            <person name="Grigoriev I.V."/>
        </authorList>
    </citation>
    <scope>NUCLEOTIDE SEQUENCE [LARGE SCALE GENOMIC DNA]</scope>
    <source>
        <strain evidence="3">CBS 101740 / IMI 381727 / IBT 21946</strain>
    </source>
</reference>
<feature type="compositionally biased region" description="Pro residues" evidence="1">
    <location>
        <begin position="32"/>
        <end position="42"/>
    </location>
</feature>
<dbReference type="RefSeq" id="XP_067484512.1">
    <property type="nucleotide sequence ID" value="XM_067622012.1"/>
</dbReference>
<feature type="compositionally biased region" description="Polar residues" evidence="1">
    <location>
        <begin position="1"/>
        <end position="16"/>
    </location>
</feature>
<sequence>MNSTNKSPSLLETQPNHPRLAPLVMKTVNPAPYTPTNPPKNIPSPNKMPRVQTKPSRTVQSIVEESSSGTGTRYVLSDVSQCVATEKRHSASYIY</sequence>
<protein>
    <submittedName>
        <fullName evidence="2">Uncharacterized protein</fullName>
    </submittedName>
</protein>
<proteinExistence type="predicted"/>
<evidence type="ECO:0000313" key="2">
    <source>
        <dbReference type="EMBL" id="OJJ77265.1"/>
    </source>
</evidence>
<keyword evidence="3" id="KW-1185">Reference proteome</keyword>
<dbReference type="Proteomes" id="UP000184499">
    <property type="component" value="Unassembled WGS sequence"/>
</dbReference>
<evidence type="ECO:0000313" key="3">
    <source>
        <dbReference type="Proteomes" id="UP000184499"/>
    </source>
</evidence>
<name>A0A1L9UZX2_ASPBC</name>
<organism evidence="2 3">
    <name type="scientific">Aspergillus brasiliensis (strain CBS 101740 / IMI 381727 / IBT 21946)</name>
    <dbReference type="NCBI Taxonomy" id="767769"/>
    <lineage>
        <taxon>Eukaryota</taxon>
        <taxon>Fungi</taxon>
        <taxon>Dikarya</taxon>
        <taxon>Ascomycota</taxon>
        <taxon>Pezizomycotina</taxon>
        <taxon>Eurotiomycetes</taxon>
        <taxon>Eurotiomycetidae</taxon>
        <taxon>Eurotiales</taxon>
        <taxon>Aspergillaceae</taxon>
        <taxon>Aspergillus</taxon>
        <taxon>Aspergillus subgen. Circumdati</taxon>
    </lineage>
</organism>
<accession>A0A1L9UZX2</accession>
<feature type="compositionally biased region" description="Polar residues" evidence="1">
    <location>
        <begin position="53"/>
        <end position="71"/>
    </location>
</feature>
<dbReference type="GeneID" id="93574500"/>
<feature type="region of interest" description="Disordered" evidence="1">
    <location>
        <begin position="28"/>
        <end position="71"/>
    </location>
</feature>
<feature type="region of interest" description="Disordered" evidence="1">
    <location>
        <begin position="1"/>
        <end position="20"/>
    </location>
</feature>
<evidence type="ECO:0000256" key="1">
    <source>
        <dbReference type="SAM" id="MobiDB-lite"/>
    </source>
</evidence>
<dbReference type="AlphaFoldDB" id="A0A1L9UZX2"/>
<gene>
    <name evidence="2" type="ORF">ASPBRDRAFT_232608</name>
</gene>
<dbReference type="EMBL" id="KV878679">
    <property type="protein sequence ID" value="OJJ77265.1"/>
    <property type="molecule type" value="Genomic_DNA"/>
</dbReference>
<dbReference type="VEuPathDB" id="FungiDB:ASPBRDRAFT_232608"/>